<feature type="compositionally biased region" description="Pro residues" evidence="1">
    <location>
        <begin position="11"/>
        <end position="23"/>
    </location>
</feature>
<feature type="compositionally biased region" description="Low complexity" evidence="1">
    <location>
        <begin position="1"/>
        <end position="10"/>
    </location>
</feature>
<protein>
    <submittedName>
        <fullName evidence="2">Uncharacterized protein</fullName>
    </submittedName>
</protein>
<keyword evidence="3" id="KW-1185">Reference proteome</keyword>
<name>A0AAD6UX45_9AGAR</name>
<evidence type="ECO:0000313" key="2">
    <source>
        <dbReference type="EMBL" id="KAJ7196759.1"/>
    </source>
</evidence>
<dbReference type="SUPFAM" id="SSF101447">
    <property type="entry name" value="Formin homology 2 domain (FH2 domain)"/>
    <property type="match status" value="1"/>
</dbReference>
<comment type="caution">
    <text evidence="2">The sequence shown here is derived from an EMBL/GenBank/DDBJ whole genome shotgun (WGS) entry which is preliminary data.</text>
</comment>
<dbReference type="Proteomes" id="UP001219525">
    <property type="component" value="Unassembled WGS sequence"/>
</dbReference>
<accession>A0AAD6UX45</accession>
<gene>
    <name evidence="2" type="ORF">GGX14DRAFT_671786</name>
</gene>
<reference evidence="2" key="1">
    <citation type="submission" date="2023-03" db="EMBL/GenBank/DDBJ databases">
        <title>Massive genome expansion in bonnet fungi (Mycena s.s.) driven by repeated elements and novel gene families across ecological guilds.</title>
        <authorList>
            <consortium name="Lawrence Berkeley National Laboratory"/>
            <person name="Harder C.B."/>
            <person name="Miyauchi S."/>
            <person name="Viragh M."/>
            <person name="Kuo A."/>
            <person name="Thoen E."/>
            <person name="Andreopoulos B."/>
            <person name="Lu D."/>
            <person name="Skrede I."/>
            <person name="Drula E."/>
            <person name="Henrissat B."/>
            <person name="Morin E."/>
            <person name="Kohler A."/>
            <person name="Barry K."/>
            <person name="LaButti K."/>
            <person name="Morin E."/>
            <person name="Salamov A."/>
            <person name="Lipzen A."/>
            <person name="Mereny Z."/>
            <person name="Hegedus B."/>
            <person name="Baldrian P."/>
            <person name="Stursova M."/>
            <person name="Weitz H."/>
            <person name="Taylor A."/>
            <person name="Grigoriev I.V."/>
            <person name="Nagy L.G."/>
            <person name="Martin F."/>
            <person name="Kauserud H."/>
        </authorList>
    </citation>
    <scope>NUCLEOTIDE SEQUENCE</scope>
    <source>
        <strain evidence="2">9144</strain>
    </source>
</reference>
<organism evidence="2 3">
    <name type="scientific">Mycena pura</name>
    <dbReference type="NCBI Taxonomy" id="153505"/>
    <lineage>
        <taxon>Eukaryota</taxon>
        <taxon>Fungi</taxon>
        <taxon>Dikarya</taxon>
        <taxon>Basidiomycota</taxon>
        <taxon>Agaricomycotina</taxon>
        <taxon>Agaricomycetes</taxon>
        <taxon>Agaricomycetidae</taxon>
        <taxon>Agaricales</taxon>
        <taxon>Marasmiineae</taxon>
        <taxon>Mycenaceae</taxon>
        <taxon>Mycena</taxon>
    </lineage>
</organism>
<proteinExistence type="predicted"/>
<evidence type="ECO:0000256" key="1">
    <source>
        <dbReference type="SAM" id="MobiDB-lite"/>
    </source>
</evidence>
<feature type="region of interest" description="Disordered" evidence="1">
    <location>
        <begin position="1"/>
        <end position="27"/>
    </location>
</feature>
<evidence type="ECO:0000313" key="3">
    <source>
        <dbReference type="Proteomes" id="UP001219525"/>
    </source>
</evidence>
<sequence length="192" mass="20997">MATPRTLLLSAPPPPPPPPPPAPSASNLSTTLLMNWFNNGNTTKSEAELNALINDVVLNPAFNSEELVGFDANRANKQVDQDARAAFPLLHDFKETSVDIQVPSGSTTIPPQTIAVPGLYYRRLVSIIKSAFTDPLSYHFHLSPFKLWRKIPGCDEGLRVYSEVYNSDAFITHPNGCQPSATWTLQLDSPGL</sequence>
<dbReference type="EMBL" id="JARJCW010000081">
    <property type="protein sequence ID" value="KAJ7196759.1"/>
    <property type="molecule type" value="Genomic_DNA"/>
</dbReference>
<dbReference type="AlphaFoldDB" id="A0AAD6UX45"/>